<dbReference type="GO" id="GO:1990904">
    <property type="term" value="C:ribonucleoprotein complex"/>
    <property type="evidence" value="ECO:0007669"/>
    <property type="project" value="UniProtKB-KW"/>
</dbReference>
<name>A0A3L7J9N1_9HYPH</name>
<dbReference type="InterPro" id="IPR000271">
    <property type="entry name" value="Ribosomal_bL34"/>
</dbReference>
<dbReference type="PROSITE" id="PS00784">
    <property type="entry name" value="RIBOSOMAL_L34"/>
    <property type="match status" value="1"/>
</dbReference>
<keyword evidence="8" id="KW-1185">Reference proteome</keyword>
<reference evidence="7 8" key="1">
    <citation type="submission" date="2018-10" db="EMBL/GenBank/DDBJ databases">
        <title>Notoacmeibacter sp. M2BS9Y-3-1, whole genome shotgun sequence.</title>
        <authorList>
            <person name="Tuo L."/>
        </authorList>
    </citation>
    <scope>NUCLEOTIDE SEQUENCE [LARGE SCALE GENOMIC DNA]</scope>
    <source>
        <strain evidence="7 8">M2BS9Y-3-1</strain>
    </source>
</reference>
<accession>A0A3L7J9N1</accession>
<evidence type="ECO:0000256" key="3">
    <source>
        <dbReference type="ARBA" id="ARBA00023274"/>
    </source>
</evidence>
<feature type="region of interest" description="Disordered" evidence="6">
    <location>
        <begin position="21"/>
        <end position="44"/>
    </location>
</feature>
<comment type="similarity">
    <text evidence="1 5">Belongs to the bacterial ribosomal protein bL34 family.</text>
</comment>
<dbReference type="PANTHER" id="PTHR14503:SF4">
    <property type="entry name" value="LARGE RIBOSOMAL SUBUNIT PROTEIN BL34M"/>
    <property type="match status" value="1"/>
</dbReference>
<organism evidence="7 8">
    <name type="scientific">Notoacmeibacter ruber</name>
    <dbReference type="NCBI Taxonomy" id="2670375"/>
    <lineage>
        <taxon>Bacteria</taxon>
        <taxon>Pseudomonadati</taxon>
        <taxon>Pseudomonadota</taxon>
        <taxon>Alphaproteobacteria</taxon>
        <taxon>Hyphomicrobiales</taxon>
        <taxon>Notoacmeibacteraceae</taxon>
        <taxon>Notoacmeibacter</taxon>
    </lineage>
</organism>
<evidence type="ECO:0000313" key="8">
    <source>
        <dbReference type="Proteomes" id="UP000281094"/>
    </source>
</evidence>
<evidence type="ECO:0000256" key="4">
    <source>
        <dbReference type="ARBA" id="ARBA00035177"/>
    </source>
</evidence>
<keyword evidence="2 5" id="KW-0689">Ribosomal protein</keyword>
<dbReference type="EMBL" id="RCWN01000001">
    <property type="protein sequence ID" value="RLQ87075.1"/>
    <property type="molecule type" value="Genomic_DNA"/>
</dbReference>
<dbReference type="Proteomes" id="UP000281094">
    <property type="component" value="Unassembled WGS sequence"/>
</dbReference>
<dbReference type="NCBIfam" id="TIGR01030">
    <property type="entry name" value="rpmH_bact"/>
    <property type="match status" value="1"/>
</dbReference>
<dbReference type="PANTHER" id="PTHR14503">
    <property type="entry name" value="MITOCHONDRIAL RIBOSOMAL PROTEIN 34 FAMILY MEMBER"/>
    <property type="match status" value="1"/>
</dbReference>
<dbReference type="HAMAP" id="MF_00391">
    <property type="entry name" value="Ribosomal_bL34"/>
    <property type="match status" value="1"/>
</dbReference>
<comment type="caution">
    <text evidence="7">The sequence shown here is derived from an EMBL/GenBank/DDBJ whole genome shotgun (WGS) entry which is preliminary data.</text>
</comment>
<dbReference type="Gene3D" id="1.10.287.3980">
    <property type="match status" value="1"/>
</dbReference>
<dbReference type="AlphaFoldDB" id="A0A3L7J9N1"/>
<sequence>MKRTYQPSKLVRKRRHGFRARMATKAGRAVIARRRSRGRKRLSA</sequence>
<evidence type="ECO:0000256" key="2">
    <source>
        <dbReference type="ARBA" id="ARBA00022980"/>
    </source>
</evidence>
<evidence type="ECO:0000256" key="1">
    <source>
        <dbReference type="ARBA" id="ARBA00010111"/>
    </source>
</evidence>
<evidence type="ECO:0000256" key="6">
    <source>
        <dbReference type="SAM" id="MobiDB-lite"/>
    </source>
</evidence>
<dbReference type="GO" id="GO:0006412">
    <property type="term" value="P:translation"/>
    <property type="evidence" value="ECO:0007669"/>
    <property type="project" value="UniProtKB-UniRule"/>
</dbReference>
<feature type="compositionally biased region" description="Basic residues" evidence="6">
    <location>
        <begin position="31"/>
        <end position="44"/>
    </location>
</feature>
<dbReference type="RefSeq" id="WP_121644043.1">
    <property type="nucleotide sequence ID" value="NZ_RCWN01000001.1"/>
</dbReference>
<dbReference type="FunFam" id="1.10.287.3980:FF:000001">
    <property type="entry name" value="Mitochondrial ribosomal protein L34"/>
    <property type="match status" value="1"/>
</dbReference>
<proteinExistence type="inferred from homology"/>
<protein>
    <recommendedName>
        <fullName evidence="4 5">Large ribosomal subunit protein bL34</fullName>
    </recommendedName>
</protein>
<evidence type="ECO:0000256" key="5">
    <source>
        <dbReference type="HAMAP-Rule" id="MF_00391"/>
    </source>
</evidence>
<evidence type="ECO:0000313" key="7">
    <source>
        <dbReference type="EMBL" id="RLQ87075.1"/>
    </source>
</evidence>
<gene>
    <name evidence="5" type="primary">rpmH</name>
    <name evidence="7" type="ORF">D8780_01440</name>
</gene>
<dbReference type="InterPro" id="IPR020939">
    <property type="entry name" value="Ribosomal_bL34_CS"/>
</dbReference>
<dbReference type="Pfam" id="PF00468">
    <property type="entry name" value="Ribosomal_L34"/>
    <property type="match status" value="1"/>
</dbReference>
<dbReference type="GO" id="GO:0005840">
    <property type="term" value="C:ribosome"/>
    <property type="evidence" value="ECO:0007669"/>
    <property type="project" value="UniProtKB-KW"/>
</dbReference>
<dbReference type="GO" id="GO:0003735">
    <property type="term" value="F:structural constituent of ribosome"/>
    <property type="evidence" value="ECO:0007669"/>
    <property type="project" value="InterPro"/>
</dbReference>
<keyword evidence="3 5" id="KW-0687">Ribonucleoprotein</keyword>